<keyword evidence="1" id="KW-1133">Transmembrane helix</keyword>
<dbReference type="Proteomes" id="UP001251870">
    <property type="component" value="Unassembled WGS sequence"/>
</dbReference>
<keyword evidence="1" id="KW-0472">Membrane</keyword>
<comment type="caution">
    <text evidence="2">The sequence shown here is derived from an EMBL/GenBank/DDBJ whole genome shotgun (WGS) entry which is preliminary data.</text>
</comment>
<protein>
    <submittedName>
        <fullName evidence="2">Uncharacterized protein</fullName>
    </submittedName>
</protein>
<evidence type="ECO:0000313" key="2">
    <source>
        <dbReference type="EMBL" id="MDR8018613.1"/>
    </source>
</evidence>
<feature type="transmembrane region" description="Helical" evidence="1">
    <location>
        <begin position="35"/>
        <end position="53"/>
    </location>
</feature>
<proteinExistence type="predicted"/>
<dbReference type="RefSeq" id="WP_310547598.1">
    <property type="nucleotide sequence ID" value="NZ_JAVKGR010000002.1"/>
</dbReference>
<keyword evidence="3" id="KW-1185">Reference proteome</keyword>
<organism evidence="2 3">
    <name type="scientific">Nesterenkonia aerolata</name>
    <dbReference type="NCBI Taxonomy" id="3074079"/>
    <lineage>
        <taxon>Bacteria</taxon>
        <taxon>Bacillati</taxon>
        <taxon>Actinomycetota</taxon>
        <taxon>Actinomycetes</taxon>
        <taxon>Micrococcales</taxon>
        <taxon>Micrococcaceae</taxon>
        <taxon>Nesterenkonia</taxon>
    </lineage>
</organism>
<name>A0ABU2DQ26_9MICC</name>
<evidence type="ECO:0000313" key="3">
    <source>
        <dbReference type="Proteomes" id="UP001251870"/>
    </source>
</evidence>
<keyword evidence="1" id="KW-0812">Transmembrane</keyword>
<feature type="transmembrane region" description="Helical" evidence="1">
    <location>
        <begin position="112"/>
        <end position="139"/>
    </location>
</feature>
<dbReference type="EMBL" id="JAVKGR010000002">
    <property type="protein sequence ID" value="MDR8018613.1"/>
    <property type="molecule type" value="Genomic_DNA"/>
</dbReference>
<gene>
    <name evidence="2" type="ORF">RIL96_03420</name>
</gene>
<accession>A0ABU2DQ26</accession>
<reference evidence="2 3" key="1">
    <citation type="submission" date="2023-09" db="EMBL/GenBank/DDBJ databases">
        <title>Description of three actinobacteria isolated from air of manufacturing shop in a pharmaceutical factory.</title>
        <authorList>
            <person name="Zhang D.-F."/>
        </authorList>
    </citation>
    <scope>NUCLEOTIDE SEQUENCE [LARGE SCALE GENOMIC DNA]</scope>
    <source>
        <strain evidence="2 3">LY-0111</strain>
    </source>
</reference>
<evidence type="ECO:0000256" key="1">
    <source>
        <dbReference type="SAM" id="Phobius"/>
    </source>
</evidence>
<sequence length="177" mass="18149">MSSPLARWGLIPAVLVPLWFSGARLLTDTAGTLSIILALTLAPAMLVVTVLALRLPGRRRDAETSQPVHPSPRTAVLLVLSWVCGVVFGATVPDIGQGASSVSVALLGEQAAGLSAAISNPVGILMLLCAAMALGFAVVDARRAEAGPPGPVDDDAVLAAYGYTFMDDPAETAPRSH</sequence>
<feature type="transmembrane region" description="Helical" evidence="1">
    <location>
        <begin position="74"/>
        <end position="92"/>
    </location>
</feature>